<protein>
    <submittedName>
        <fullName evidence="1">Uncharacterized protein</fullName>
    </submittedName>
</protein>
<name>A0A1Y3LMF1_PSEPU</name>
<gene>
    <name evidence="1" type="ORF">B8W72_01775</name>
</gene>
<sequence length="94" mass="10758">MFMDLSEEEMRRALFGDARSSERASGHAMPLNKNRSQKMTSKIRVVLQVGNVYEGGYEEVVYESSSLSALVAEMEAKKKYKKYKYVRVVSVVRV</sequence>
<evidence type="ECO:0000313" key="2">
    <source>
        <dbReference type="Proteomes" id="UP000196082"/>
    </source>
</evidence>
<reference evidence="1 2" key="1">
    <citation type="submission" date="2017-05" db="EMBL/GenBank/DDBJ databases">
        <title>Whole genome sequence of Pseudomonas putida isolate 1312 commercialized as a biostimulant.</title>
        <authorList>
            <person name="Crovadore J."/>
            <person name="Blanc P."/>
            <person name="Chablais R."/>
            <person name="Cochard B."/>
            <person name="Grizard D."/>
            <person name="Lefort F."/>
        </authorList>
    </citation>
    <scope>NUCLEOTIDE SEQUENCE [LARGE SCALE GENOMIC DNA]</scope>
    <source>
        <strain evidence="1 2">1312</strain>
    </source>
</reference>
<proteinExistence type="predicted"/>
<comment type="caution">
    <text evidence="1">The sequence shown here is derived from an EMBL/GenBank/DDBJ whole genome shotgun (WGS) entry which is preliminary data.</text>
</comment>
<organism evidence="1 2">
    <name type="scientific">Pseudomonas putida</name>
    <name type="common">Arthrobacter siderocapsulatus</name>
    <dbReference type="NCBI Taxonomy" id="303"/>
    <lineage>
        <taxon>Bacteria</taxon>
        <taxon>Pseudomonadati</taxon>
        <taxon>Pseudomonadota</taxon>
        <taxon>Gammaproteobacteria</taxon>
        <taxon>Pseudomonadales</taxon>
        <taxon>Pseudomonadaceae</taxon>
        <taxon>Pseudomonas</taxon>
    </lineage>
</organism>
<dbReference type="EMBL" id="NFSB01000045">
    <property type="protein sequence ID" value="OUM38534.1"/>
    <property type="molecule type" value="Genomic_DNA"/>
</dbReference>
<evidence type="ECO:0000313" key="1">
    <source>
        <dbReference type="EMBL" id="OUM38534.1"/>
    </source>
</evidence>
<dbReference type="Proteomes" id="UP000196082">
    <property type="component" value="Unassembled WGS sequence"/>
</dbReference>
<accession>A0A1Y3LMF1</accession>
<dbReference type="AlphaFoldDB" id="A0A1Y3LMF1"/>